<organism evidence="4 5">
    <name type="scientific">Geodermatophilus ruber</name>
    <dbReference type="NCBI Taxonomy" id="504800"/>
    <lineage>
        <taxon>Bacteria</taxon>
        <taxon>Bacillati</taxon>
        <taxon>Actinomycetota</taxon>
        <taxon>Actinomycetes</taxon>
        <taxon>Geodermatophilales</taxon>
        <taxon>Geodermatophilaceae</taxon>
        <taxon>Geodermatophilus</taxon>
    </lineage>
</organism>
<dbReference type="Pfam" id="PF05378">
    <property type="entry name" value="Hydant_A_N"/>
    <property type="match status" value="1"/>
</dbReference>
<dbReference type="OrthoDB" id="9768323at2"/>
<dbReference type="GO" id="GO:0006749">
    <property type="term" value="P:glutathione metabolic process"/>
    <property type="evidence" value="ECO:0007669"/>
    <property type="project" value="TreeGrafter"/>
</dbReference>
<dbReference type="Pfam" id="PF19278">
    <property type="entry name" value="Hydant_A_C"/>
    <property type="match status" value="1"/>
</dbReference>
<gene>
    <name evidence="4" type="ORF">SAMN04488085_110115</name>
</gene>
<dbReference type="InterPro" id="IPR002821">
    <property type="entry name" value="Hydantoinase_A"/>
</dbReference>
<proteinExistence type="predicted"/>
<dbReference type="PANTHER" id="PTHR11365:SF23">
    <property type="entry name" value="HYPOTHETICAL 5-OXOPROLINASE (EUROFUNG)-RELATED"/>
    <property type="match status" value="1"/>
</dbReference>
<dbReference type="InterPro" id="IPR045079">
    <property type="entry name" value="Oxoprolinase-like"/>
</dbReference>
<dbReference type="PANTHER" id="PTHR11365">
    <property type="entry name" value="5-OXOPROLINASE RELATED"/>
    <property type="match status" value="1"/>
</dbReference>
<dbReference type="SUPFAM" id="SSF53067">
    <property type="entry name" value="Actin-like ATPase domain"/>
    <property type="match status" value="1"/>
</dbReference>
<dbReference type="InterPro" id="IPR043129">
    <property type="entry name" value="ATPase_NBD"/>
</dbReference>
<evidence type="ECO:0000259" key="2">
    <source>
        <dbReference type="Pfam" id="PF05378"/>
    </source>
</evidence>
<evidence type="ECO:0000259" key="3">
    <source>
        <dbReference type="Pfam" id="PF19278"/>
    </source>
</evidence>
<dbReference type="EMBL" id="FOSW01000010">
    <property type="protein sequence ID" value="SFL39308.1"/>
    <property type="molecule type" value="Genomic_DNA"/>
</dbReference>
<accession>A0A1I4HAL0</accession>
<reference evidence="4 5" key="1">
    <citation type="submission" date="2016-10" db="EMBL/GenBank/DDBJ databases">
        <authorList>
            <person name="de Groot N.N."/>
        </authorList>
    </citation>
    <scope>NUCLEOTIDE SEQUENCE [LARGE SCALE GENOMIC DNA]</scope>
    <source>
        <strain evidence="4 5">DSM 45317</strain>
    </source>
</reference>
<feature type="domain" description="Acetophenone carboxylase-like C-terminal" evidence="3">
    <location>
        <begin position="602"/>
        <end position="680"/>
    </location>
</feature>
<feature type="domain" description="Hydantoinase/oxoprolinase N-terminal" evidence="2">
    <location>
        <begin position="4"/>
        <end position="184"/>
    </location>
</feature>
<keyword evidence="5" id="KW-1185">Reference proteome</keyword>
<sequence length="694" mass="71098">MSYRLGVDVGGTFTDVLLVDEDSGATWRAKTASTPADQAVGVLHGIEKVCTEAGIGLAEVASVLHGTTVATNAILEGKGATVGLVTTQGFRQVLQIARSFVPGGLAGWIIWPKPQPLADLENTVEVDERIASDGSVVRPLDEADVRAQLARMAGRGIQALAVSLINSFADPAHEKRVAAIAAEVLPGVPVSLSSDVLPELREYERTLTTVANGYVQPRVQGYVQHLSGGLREGGVAGELSILRSDGGLQSPDAAVGAPVTMLLSGPAGGVTGAVWVAEQCGYRDLITFDMGGTSTDVALVRDLSPRIGRETRVGDLTVRASSVDVRTVGAGGGSIAHVPELTRALRVGPQSAGADPGPAAYGKGGVEPTVTDADVVLGYLPSALAGGEITLDVEAARAAVGKVAEAMGLASPEAAAAGIVDIVNENMLGGLRLVSVQQGFDPRDFALVAFGGAGPLHANALGRLTGAWPVIVPPSPGVLCALGDATTSRRDESARTVLRRFGQLTGAELGLILRDLADEAGERLAGQGLARAEQTVGFQVDVRYHGQGFEIPVDVDPAWLDGDGGAGGGGTDALAELGKAFDAEHDRLFSFLLDVDHELVNARATVTGPRPDVAPVRLEAGDGDPKAALVTEHPIHVGGEQVSAAVYDRAGLRAGDVVPGPAIVTEMDSTTLVLPGHAATVHPSGSLLINPVEG</sequence>
<dbReference type="AlphaFoldDB" id="A0A1I4HAL0"/>
<dbReference type="GO" id="GO:0017168">
    <property type="term" value="F:5-oxoprolinase (ATP-hydrolyzing) activity"/>
    <property type="evidence" value="ECO:0007669"/>
    <property type="project" value="TreeGrafter"/>
</dbReference>
<dbReference type="Proteomes" id="UP000199152">
    <property type="component" value="Unassembled WGS sequence"/>
</dbReference>
<dbReference type="InterPro" id="IPR049517">
    <property type="entry name" value="ACX-like_C"/>
</dbReference>
<evidence type="ECO:0000313" key="5">
    <source>
        <dbReference type="Proteomes" id="UP000199152"/>
    </source>
</evidence>
<dbReference type="Pfam" id="PF01968">
    <property type="entry name" value="Hydantoinase_A"/>
    <property type="match status" value="1"/>
</dbReference>
<evidence type="ECO:0000259" key="1">
    <source>
        <dbReference type="Pfam" id="PF01968"/>
    </source>
</evidence>
<dbReference type="RefSeq" id="WP_091326623.1">
    <property type="nucleotide sequence ID" value="NZ_FOSW01000010.1"/>
</dbReference>
<evidence type="ECO:0000313" key="4">
    <source>
        <dbReference type="EMBL" id="SFL39308.1"/>
    </source>
</evidence>
<dbReference type="GO" id="GO:0005829">
    <property type="term" value="C:cytosol"/>
    <property type="evidence" value="ECO:0007669"/>
    <property type="project" value="TreeGrafter"/>
</dbReference>
<name>A0A1I4HAL0_9ACTN</name>
<feature type="domain" description="Hydantoinase A/oxoprolinase" evidence="1">
    <location>
        <begin position="205"/>
        <end position="486"/>
    </location>
</feature>
<dbReference type="InParanoid" id="A0A1I4HAL0"/>
<protein>
    <submittedName>
        <fullName evidence="4">N-methylhydantoinase A</fullName>
    </submittedName>
</protein>
<dbReference type="FunCoup" id="A0A1I4HAL0">
    <property type="interactions" value="309"/>
</dbReference>
<dbReference type="InterPro" id="IPR008040">
    <property type="entry name" value="Hydant_A_N"/>
</dbReference>
<dbReference type="STRING" id="504800.SAMN04488085_110115"/>